<dbReference type="Gene3D" id="3.30.710.10">
    <property type="entry name" value="Potassium Channel Kv1.1, Chain A"/>
    <property type="match status" value="1"/>
</dbReference>
<accession>A0A8X6PDL5</accession>
<name>A0A8X6PDL5_NEPPI</name>
<dbReference type="AlphaFoldDB" id="A0A8X6PDL5"/>
<dbReference type="SUPFAM" id="SSF54695">
    <property type="entry name" value="POZ domain"/>
    <property type="match status" value="1"/>
</dbReference>
<dbReference type="Pfam" id="PF00651">
    <property type="entry name" value="BTB"/>
    <property type="match status" value="1"/>
</dbReference>
<dbReference type="EMBL" id="BMAW01068530">
    <property type="protein sequence ID" value="GFT65006.1"/>
    <property type="molecule type" value="Genomic_DNA"/>
</dbReference>
<proteinExistence type="predicted"/>
<dbReference type="SMART" id="SM00225">
    <property type="entry name" value="BTB"/>
    <property type="match status" value="1"/>
</dbReference>
<organism evidence="2 3">
    <name type="scientific">Nephila pilipes</name>
    <name type="common">Giant wood spider</name>
    <name type="synonym">Nephila maculata</name>
    <dbReference type="NCBI Taxonomy" id="299642"/>
    <lineage>
        <taxon>Eukaryota</taxon>
        <taxon>Metazoa</taxon>
        <taxon>Ecdysozoa</taxon>
        <taxon>Arthropoda</taxon>
        <taxon>Chelicerata</taxon>
        <taxon>Arachnida</taxon>
        <taxon>Araneae</taxon>
        <taxon>Araneomorphae</taxon>
        <taxon>Entelegynae</taxon>
        <taxon>Araneoidea</taxon>
        <taxon>Nephilidae</taxon>
        <taxon>Nephila</taxon>
    </lineage>
</organism>
<dbReference type="OrthoDB" id="6053912at2759"/>
<dbReference type="Proteomes" id="UP000887013">
    <property type="component" value="Unassembled WGS sequence"/>
</dbReference>
<reference evidence="2" key="1">
    <citation type="submission" date="2020-08" db="EMBL/GenBank/DDBJ databases">
        <title>Multicomponent nature underlies the extraordinary mechanical properties of spider dragline silk.</title>
        <authorList>
            <person name="Kono N."/>
            <person name="Nakamura H."/>
            <person name="Mori M."/>
            <person name="Yoshida Y."/>
            <person name="Ohtoshi R."/>
            <person name="Malay A.D."/>
            <person name="Moran D.A.P."/>
            <person name="Tomita M."/>
            <person name="Numata K."/>
            <person name="Arakawa K."/>
        </authorList>
    </citation>
    <scope>NUCLEOTIDE SEQUENCE</scope>
</reference>
<comment type="caution">
    <text evidence="2">The sequence shown here is derived from an EMBL/GenBank/DDBJ whole genome shotgun (WGS) entry which is preliminary data.</text>
</comment>
<gene>
    <name evidence="2" type="primary">AVEN_268448_1</name>
    <name evidence="2" type="ORF">NPIL_210521</name>
</gene>
<evidence type="ECO:0000313" key="2">
    <source>
        <dbReference type="EMBL" id="GFT65006.1"/>
    </source>
</evidence>
<dbReference type="InterPro" id="IPR011333">
    <property type="entry name" value="SKP1/BTB/POZ_sf"/>
</dbReference>
<feature type="domain" description="BTB" evidence="1">
    <location>
        <begin position="24"/>
        <end position="88"/>
    </location>
</feature>
<sequence>MLNLSKKLSSSPIDMSEQISSLPTDCTIVCKNGSVSAHRVVLCVASSFFMTMMSRNMSSNHIFLPEFDARDIEQVIDLLYGRSVIVDYDRMCRLIDISQKLGISAFDEDKKS</sequence>
<keyword evidence="3" id="KW-1185">Reference proteome</keyword>
<protein>
    <submittedName>
        <fullName evidence="2">BTB domain-containing protein</fullName>
    </submittedName>
</protein>
<dbReference type="InterPro" id="IPR000210">
    <property type="entry name" value="BTB/POZ_dom"/>
</dbReference>
<evidence type="ECO:0000313" key="3">
    <source>
        <dbReference type="Proteomes" id="UP000887013"/>
    </source>
</evidence>
<evidence type="ECO:0000259" key="1">
    <source>
        <dbReference type="PROSITE" id="PS50097"/>
    </source>
</evidence>
<dbReference type="PROSITE" id="PS50097">
    <property type="entry name" value="BTB"/>
    <property type="match status" value="1"/>
</dbReference>